<organism evidence="1 2">
    <name type="scientific">Pisolithus microcarpus 441</name>
    <dbReference type="NCBI Taxonomy" id="765257"/>
    <lineage>
        <taxon>Eukaryota</taxon>
        <taxon>Fungi</taxon>
        <taxon>Dikarya</taxon>
        <taxon>Basidiomycota</taxon>
        <taxon>Agaricomycotina</taxon>
        <taxon>Agaricomycetes</taxon>
        <taxon>Agaricomycetidae</taxon>
        <taxon>Boletales</taxon>
        <taxon>Sclerodermatineae</taxon>
        <taxon>Pisolithaceae</taxon>
        <taxon>Pisolithus</taxon>
    </lineage>
</organism>
<keyword evidence="2" id="KW-1185">Reference proteome</keyword>
<proteinExistence type="predicted"/>
<accession>A0A0C9ZWG9</accession>
<reference evidence="1 2" key="1">
    <citation type="submission" date="2014-04" db="EMBL/GenBank/DDBJ databases">
        <authorList>
            <consortium name="DOE Joint Genome Institute"/>
            <person name="Kuo A."/>
            <person name="Kohler A."/>
            <person name="Costa M.D."/>
            <person name="Nagy L.G."/>
            <person name="Floudas D."/>
            <person name="Copeland A."/>
            <person name="Barry K.W."/>
            <person name="Cichocki N."/>
            <person name="Veneault-Fourrey C."/>
            <person name="LaButti K."/>
            <person name="Lindquist E.A."/>
            <person name="Lipzen A."/>
            <person name="Lundell T."/>
            <person name="Morin E."/>
            <person name="Murat C."/>
            <person name="Sun H."/>
            <person name="Tunlid A."/>
            <person name="Henrissat B."/>
            <person name="Grigoriev I.V."/>
            <person name="Hibbett D.S."/>
            <person name="Martin F."/>
            <person name="Nordberg H.P."/>
            <person name="Cantor M.N."/>
            <person name="Hua S.X."/>
        </authorList>
    </citation>
    <scope>NUCLEOTIDE SEQUENCE [LARGE SCALE GENOMIC DNA]</scope>
    <source>
        <strain evidence="1 2">441</strain>
    </source>
</reference>
<name>A0A0C9ZWG9_9AGAM</name>
<evidence type="ECO:0000313" key="1">
    <source>
        <dbReference type="EMBL" id="KIK26537.1"/>
    </source>
</evidence>
<dbReference type="EMBL" id="KN833701">
    <property type="protein sequence ID" value="KIK26537.1"/>
    <property type="molecule type" value="Genomic_DNA"/>
</dbReference>
<gene>
    <name evidence="1" type="ORF">PISMIDRAFT_261404</name>
</gene>
<sequence>MYLSVVGRILIPFQQVQTLHVQQFNEARCICAPKKRIYCGCTSSAKWKCGRSLLLHRV</sequence>
<protein>
    <submittedName>
        <fullName evidence="1">Uncharacterized protein</fullName>
    </submittedName>
</protein>
<evidence type="ECO:0000313" key="2">
    <source>
        <dbReference type="Proteomes" id="UP000054018"/>
    </source>
</evidence>
<reference evidence="2" key="2">
    <citation type="submission" date="2015-01" db="EMBL/GenBank/DDBJ databases">
        <title>Evolutionary Origins and Diversification of the Mycorrhizal Mutualists.</title>
        <authorList>
            <consortium name="DOE Joint Genome Institute"/>
            <consortium name="Mycorrhizal Genomics Consortium"/>
            <person name="Kohler A."/>
            <person name="Kuo A."/>
            <person name="Nagy L.G."/>
            <person name="Floudas D."/>
            <person name="Copeland A."/>
            <person name="Barry K.W."/>
            <person name="Cichocki N."/>
            <person name="Veneault-Fourrey C."/>
            <person name="LaButti K."/>
            <person name="Lindquist E.A."/>
            <person name="Lipzen A."/>
            <person name="Lundell T."/>
            <person name="Morin E."/>
            <person name="Murat C."/>
            <person name="Riley R."/>
            <person name="Ohm R."/>
            <person name="Sun H."/>
            <person name="Tunlid A."/>
            <person name="Henrissat B."/>
            <person name="Grigoriev I.V."/>
            <person name="Hibbett D.S."/>
            <person name="Martin F."/>
        </authorList>
    </citation>
    <scope>NUCLEOTIDE SEQUENCE [LARGE SCALE GENOMIC DNA]</scope>
    <source>
        <strain evidence="2">441</strain>
    </source>
</reference>
<dbReference type="Proteomes" id="UP000054018">
    <property type="component" value="Unassembled WGS sequence"/>
</dbReference>
<dbReference type="AlphaFoldDB" id="A0A0C9ZWG9"/>
<dbReference type="HOGENOM" id="CLU_2979967_0_0_1"/>